<evidence type="ECO:0000313" key="2">
    <source>
        <dbReference type="Proteomes" id="UP000062317"/>
    </source>
</evidence>
<dbReference type="Proteomes" id="UP000062317">
    <property type="component" value="Unassembled WGS sequence"/>
</dbReference>
<organism evidence="1 2">
    <name type="scientific">Burkholderia territorii</name>
    <dbReference type="NCBI Taxonomy" id="1503055"/>
    <lineage>
        <taxon>Bacteria</taxon>
        <taxon>Pseudomonadati</taxon>
        <taxon>Pseudomonadota</taxon>
        <taxon>Betaproteobacteria</taxon>
        <taxon>Burkholderiales</taxon>
        <taxon>Burkholderiaceae</taxon>
        <taxon>Burkholderia</taxon>
        <taxon>Burkholderia cepacia complex</taxon>
    </lineage>
</organism>
<proteinExistence type="predicted"/>
<comment type="caution">
    <text evidence="1">The sequence shown here is derived from an EMBL/GenBank/DDBJ whole genome shotgun (WGS) entry which is preliminary data.</text>
</comment>
<evidence type="ECO:0000313" key="1">
    <source>
        <dbReference type="EMBL" id="KVV40786.1"/>
    </source>
</evidence>
<accession>A0A105V471</accession>
<sequence length="90" mass="9682">MNLDIDGGGRIALNAPQQRWIDPNGGDGAVMQTARFGGQEMMAITDDAGAFELHFLHFKTGGFLSIEAAKQAAPEFARRVFARLSAMIAD</sequence>
<keyword evidence="2" id="KW-1185">Reference proteome</keyword>
<dbReference type="EMBL" id="LPEQ01000113">
    <property type="protein sequence ID" value="KVV40786.1"/>
    <property type="molecule type" value="Genomic_DNA"/>
</dbReference>
<protein>
    <submittedName>
        <fullName evidence="1">Uncharacterized protein</fullName>
    </submittedName>
</protein>
<reference evidence="1 2" key="1">
    <citation type="submission" date="2015-11" db="EMBL/GenBank/DDBJ databases">
        <title>Expanding the genomic diversity of Burkholderia species for the development of highly accurate diagnostics.</title>
        <authorList>
            <person name="Sahl J."/>
            <person name="Keim P."/>
            <person name="Wagner D."/>
        </authorList>
    </citation>
    <scope>NUCLEOTIDE SEQUENCE [LARGE SCALE GENOMIC DNA]</scope>
    <source>
        <strain evidence="1 2">MSMB1301WGS</strain>
    </source>
</reference>
<name>A0A105V471_9BURK</name>
<dbReference type="RefSeq" id="WP_060108109.1">
    <property type="nucleotide sequence ID" value="NZ_LPEQ01000113.1"/>
</dbReference>
<gene>
    <name evidence="1" type="ORF">WT27_12705</name>
</gene>
<dbReference type="AlphaFoldDB" id="A0A105V471"/>